<name>A0ABN3W019_9ACTN</name>
<accession>A0ABN3W019</accession>
<gene>
    <name evidence="2" type="ORF">GCM10010517_40180</name>
</gene>
<protein>
    <recommendedName>
        <fullName evidence="4">SnoaL-like domain-containing protein</fullName>
    </recommendedName>
</protein>
<evidence type="ECO:0000256" key="1">
    <source>
        <dbReference type="SAM" id="MobiDB-lite"/>
    </source>
</evidence>
<comment type="caution">
    <text evidence="2">The sequence shown here is derived from an EMBL/GenBank/DDBJ whole genome shotgun (WGS) entry which is preliminary data.</text>
</comment>
<keyword evidence="3" id="KW-1185">Reference proteome</keyword>
<proteinExistence type="predicted"/>
<organism evidence="2 3">
    <name type="scientific">Streptosporangium fragile</name>
    <dbReference type="NCBI Taxonomy" id="46186"/>
    <lineage>
        <taxon>Bacteria</taxon>
        <taxon>Bacillati</taxon>
        <taxon>Actinomycetota</taxon>
        <taxon>Actinomycetes</taxon>
        <taxon>Streptosporangiales</taxon>
        <taxon>Streptosporangiaceae</taxon>
        <taxon>Streptosporangium</taxon>
    </lineage>
</organism>
<feature type="compositionally biased region" description="Gly residues" evidence="1">
    <location>
        <begin position="1"/>
        <end position="18"/>
    </location>
</feature>
<sequence length="168" mass="17821">MPGPRGGRYGSPGRGSGGYHHRVTDDAFPAPDSGAADPRARALDPGAADLHVHAVDAFIAAASTSDPEQRATLLSRALAADVVFWGPLGRGVGRKAVEDFITEVVQVHPTGPTRMVRTTRVDAPDEWARFGWRYEDAAGRILLSGTDVVHVTPRGDIDEIVVFAGSLD</sequence>
<reference evidence="2 3" key="1">
    <citation type="journal article" date="2019" name="Int. J. Syst. Evol. Microbiol.">
        <title>The Global Catalogue of Microorganisms (GCM) 10K type strain sequencing project: providing services to taxonomists for standard genome sequencing and annotation.</title>
        <authorList>
            <consortium name="The Broad Institute Genomics Platform"/>
            <consortium name="The Broad Institute Genome Sequencing Center for Infectious Disease"/>
            <person name="Wu L."/>
            <person name="Ma J."/>
        </authorList>
    </citation>
    <scope>NUCLEOTIDE SEQUENCE [LARGE SCALE GENOMIC DNA]</scope>
    <source>
        <strain evidence="2 3">JCM 6242</strain>
    </source>
</reference>
<evidence type="ECO:0008006" key="4">
    <source>
        <dbReference type="Google" id="ProtNLM"/>
    </source>
</evidence>
<evidence type="ECO:0000313" key="3">
    <source>
        <dbReference type="Proteomes" id="UP001500831"/>
    </source>
</evidence>
<evidence type="ECO:0000313" key="2">
    <source>
        <dbReference type="EMBL" id="GAA2878187.1"/>
    </source>
</evidence>
<dbReference type="InterPro" id="IPR032710">
    <property type="entry name" value="NTF2-like_dom_sf"/>
</dbReference>
<feature type="region of interest" description="Disordered" evidence="1">
    <location>
        <begin position="1"/>
        <end position="41"/>
    </location>
</feature>
<dbReference type="Proteomes" id="UP001500831">
    <property type="component" value="Unassembled WGS sequence"/>
</dbReference>
<dbReference type="SUPFAM" id="SSF54427">
    <property type="entry name" value="NTF2-like"/>
    <property type="match status" value="1"/>
</dbReference>
<dbReference type="Gene3D" id="3.10.450.50">
    <property type="match status" value="1"/>
</dbReference>
<dbReference type="EMBL" id="BAAAVI010000027">
    <property type="protein sequence ID" value="GAA2878187.1"/>
    <property type="molecule type" value="Genomic_DNA"/>
</dbReference>